<reference evidence="4 6" key="2">
    <citation type="journal article" date="2014" name="Int. J. Syst. Evol. Microbiol.">
        <title>Complete genome sequence of Corynebacterium casei LMG S-19264T (=DSM 44701T), isolated from a smear-ripened cheese.</title>
        <authorList>
            <consortium name="US DOE Joint Genome Institute (JGI-PGF)"/>
            <person name="Walter F."/>
            <person name="Albersmeier A."/>
            <person name="Kalinowski J."/>
            <person name="Ruckert C."/>
        </authorList>
    </citation>
    <scope>NUCLEOTIDE SEQUENCE [LARGE SCALE GENOMIC DNA]</scope>
    <source>
        <strain evidence="4 6">CCM 8635</strain>
    </source>
</reference>
<accession>N9REI6</accession>
<evidence type="ECO:0000313" key="3">
    <source>
        <dbReference type="EMBL" id="ENX37025.1"/>
    </source>
</evidence>
<evidence type="ECO:0000256" key="1">
    <source>
        <dbReference type="SAM" id="MobiDB-lite"/>
    </source>
</evidence>
<dbReference type="STRING" id="1217698.F888_02361"/>
<dbReference type="Proteomes" id="UP000652691">
    <property type="component" value="Unassembled WGS sequence"/>
</dbReference>
<feature type="compositionally biased region" description="Low complexity" evidence="1">
    <location>
        <begin position="199"/>
        <end position="212"/>
    </location>
</feature>
<name>N9REI6_9GAMM</name>
<feature type="compositionally biased region" description="Low complexity" evidence="1">
    <location>
        <begin position="134"/>
        <end position="145"/>
    </location>
</feature>
<dbReference type="Proteomes" id="UP000013200">
    <property type="component" value="Unassembled WGS sequence"/>
</dbReference>
<evidence type="ECO:0000313" key="5">
    <source>
        <dbReference type="Proteomes" id="UP000013200"/>
    </source>
</evidence>
<feature type="compositionally biased region" description="Basic and acidic residues" evidence="1">
    <location>
        <begin position="146"/>
        <end position="178"/>
    </location>
</feature>
<dbReference type="EMBL" id="APSA01000007">
    <property type="protein sequence ID" value="ENX37025.1"/>
    <property type="molecule type" value="Genomic_DNA"/>
</dbReference>
<organism evidence="3 5">
    <name type="scientific">Acinetobacter courvalinii</name>
    <dbReference type="NCBI Taxonomy" id="280147"/>
    <lineage>
        <taxon>Bacteria</taxon>
        <taxon>Pseudomonadati</taxon>
        <taxon>Pseudomonadota</taxon>
        <taxon>Gammaproteobacteria</taxon>
        <taxon>Moraxellales</taxon>
        <taxon>Moraxellaceae</taxon>
        <taxon>Acinetobacter</taxon>
    </lineage>
</organism>
<feature type="compositionally biased region" description="Basic and acidic residues" evidence="1">
    <location>
        <begin position="116"/>
        <end position="133"/>
    </location>
</feature>
<dbReference type="EMBL" id="BMDA01000001">
    <property type="protein sequence ID" value="GGH29826.1"/>
    <property type="molecule type" value="Genomic_DNA"/>
</dbReference>
<dbReference type="AlphaFoldDB" id="N9REI6"/>
<protein>
    <submittedName>
        <fullName evidence="3">Uncharacterized protein</fullName>
    </submittedName>
</protein>
<feature type="region of interest" description="Disordered" evidence="1">
    <location>
        <begin position="69"/>
        <end position="212"/>
    </location>
</feature>
<gene>
    <name evidence="3" type="ORF">F888_02361</name>
    <name evidence="4" type="ORF">GCM10007354_09520</name>
</gene>
<evidence type="ECO:0000256" key="2">
    <source>
        <dbReference type="SAM" id="Phobius"/>
    </source>
</evidence>
<keyword evidence="5" id="KW-1185">Reference proteome</keyword>
<proteinExistence type="predicted"/>
<evidence type="ECO:0000313" key="6">
    <source>
        <dbReference type="Proteomes" id="UP000652691"/>
    </source>
</evidence>
<sequence length="212" mass="22959">MGHTADDNLQAIIKYKQTQQSMGISSLTFTVIIAAVLIQYVVLAMANKKLLICAALATGLLLTACVKKEEPKNEEQQDQTTTETQTQPQPEPEKIQEFESLESVDKQEAPVATVETTREQTENTTTEIRREIRPAQTETPAATETPRTEQPKPAKTEQPKAEQSVKAEPKPAKVEQPKAEPTAKAPKSSTPAQSEDDAVAAAIAAATPALNN</sequence>
<feature type="compositionally biased region" description="Low complexity" evidence="1">
    <location>
        <begin position="78"/>
        <end position="88"/>
    </location>
</feature>
<feature type="transmembrane region" description="Helical" evidence="2">
    <location>
        <begin position="21"/>
        <end position="43"/>
    </location>
</feature>
<keyword evidence="2" id="KW-0472">Membrane</keyword>
<keyword evidence="2" id="KW-0812">Transmembrane</keyword>
<reference evidence="4" key="3">
    <citation type="submission" date="2024-03" db="EMBL/GenBank/DDBJ databases">
        <authorList>
            <person name="Sun Q."/>
            <person name="Sedlacek I."/>
        </authorList>
    </citation>
    <scope>NUCLEOTIDE SEQUENCE</scope>
    <source>
        <strain evidence="4">CCM 8635</strain>
    </source>
</reference>
<evidence type="ECO:0000313" key="4">
    <source>
        <dbReference type="EMBL" id="GGH29826.1"/>
    </source>
</evidence>
<dbReference type="PATRIC" id="fig|1217698.3.peg.2302"/>
<keyword evidence="2" id="KW-1133">Transmembrane helix</keyword>
<feature type="compositionally biased region" description="Basic and acidic residues" evidence="1">
    <location>
        <begin position="91"/>
        <end position="108"/>
    </location>
</feature>
<comment type="caution">
    <text evidence="3">The sequence shown here is derived from an EMBL/GenBank/DDBJ whole genome shotgun (WGS) entry which is preliminary data.</text>
</comment>
<dbReference type="HOGENOM" id="CLU_112768_0_0_6"/>
<reference evidence="3 5" key="1">
    <citation type="submission" date="2013-02" db="EMBL/GenBank/DDBJ databases">
        <title>The Genome Sequence of Acinetobacter sp. NIPH 3623.</title>
        <authorList>
            <consortium name="The Broad Institute Genome Sequencing Platform"/>
            <consortium name="The Broad Institute Genome Sequencing Center for Infectious Disease"/>
            <person name="Cerqueira G."/>
            <person name="Feldgarden M."/>
            <person name="Courvalin P."/>
            <person name="Perichon B."/>
            <person name="Grillot-Courvalin C."/>
            <person name="Clermont D."/>
            <person name="Rocha E."/>
            <person name="Yoon E.-J."/>
            <person name="Nemec A."/>
            <person name="Walker B."/>
            <person name="Young S.K."/>
            <person name="Zeng Q."/>
            <person name="Gargeya S."/>
            <person name="Fitzgerald M."/>
            <person name="Haas B."/>
            <person name="Abouelleil A."/>
            <person name="Alvarado L."/>
            <person name="Arachchi H.M."/>
            <person name="Berlin A.M."/>
            <person name="Chapman S.B."/>
            <person name="Dewar J."/>
            <person name="Goldberg J."/>
            <person name="Griggs A."/>
            <person name="Gujja S."/>
            <person name="Hansen M."/>
            <person name="Howarth C."/>
            <person name="Imamovic A."/>
            <person name="Larimer J."/>
            <person name="McCowan C."/>
            <person name="Murphy C."/>
            <person name="Neiman D."/>
            <person name="Pearson M."/>
            <person name="Priest M."/>
            <person name="Roberts A."/>
            <person name="Saif S."/>
            <person name="Shea T."/>
            <person name="Sisk P."/>
            <person name="Sykes S."/>
            <person name="Wortman J."/>
            <person name="Nusbaum C."/>
            <person name="Birren B."/>
        </authorList>
    </citation>
    <scope>NUCLEOTIDE SEQUENCE [LARGE SCALE GENOMIC DNA]</scope>
    <source>
        <strain evidence="3 5">NIPH 3623</strain>
    </source>
</reference>